<dbReference type="PANTHER" id="PTHR43808:SF31">
    <property type="entry name" value="N-ACETYL-L-CITRULLINE DEACETYLASE"/>
    <property type="match status" value="1"/>
</dbReference>
<dbReference type="AlphaFoldDB" id="A0A383CSE3"/>
<feature type="non-terminal residue" evidence="1">
    <location>
        <position position="194"/>
    </location>
</feature>
<evidence type="ECO:0000313" key="1">
    <source>
        <dbReference type="EMBL" id="SVE35276.1"/>
    </source>
</evidence>
<accession>A0A383CSE3</accession>
<organism evidence="1">
    <name type="scientific">marine metagenome</name>
    <dbReference type="NCBI Taxonomy" id="408172"/>
    <lineage>
        <taxon>unclassified sequences</taxon>
        <taxon>metagenomes</taxon>
        <taxon>ecological metagenomes</taxon>
    </lineage>
</organism>
<dbReference type="InterPro" id="IPR002933">
    <property type="entry name" value="Peptidase_M20"/>
</dbReference>
<dbReference type="InterPro" id="IPR050072">
    <property type="entry name" value="Peptidase_M20A"/>
</dbReference>
<name>A0A383CSE3_9ZZZZ</name>
<reference evidence="1" key="1">
    <citation type="submission" date="2018-05" db="EMBL/GenBank/DDBJ databases">
        <authorList>
            <person name="Lanie J.A."/>
            <person name="Ng W.-L."/>
            <person name="Kazmierczak K.M."/>
            <person name="Andrzejewski T.M."/>
            <person name="Davidsen T.M."/>
            <person name="Wayne K.J."/>
            <person name="Tettelin H."/>
            <person name="Glass J.I."/>
            <person name="Rusch D."/>
            <person name="Podicherti R."/>
            <person name="Tsui H.-C.T."/>
            <person name="Winkler M.E."/>
        </authorList>
    </citation>
    <scope>NUCLEOTIDE SEQUENCE</scope>
</reference>
<proteinExistence type="predicted"/>
<dbReference type="PANTHER" id="PTHR43808">
    <property type="entry name" value="ACETYLORNITHINE DEACETYLASE"/>
    <property type="match status" value="1"/>
</dbReference>
<dbReference type="Gene3D" id="3.40.630.10">
    <property type="entry name" value="Zn peptidases"/>
    <property type="match status" value="1"/>
</dbReference>
<sequence>MRDLLELTAELVDIPSVSFEEGPLVSLIEKELSAIPHLSVDRVGDNLIARTNFSKEQRLVLAGHTDTVPGDTQSGARIENDTCWGLGSADMKGGIAVMLELARSVIDYAIDVTWVFYAREEVASEHNGLKEIFTEAPQLLSGDAAVLGEPTSALIEAGCQGTMRLLLRLQGERAHSARPWMGRNAVHRLSGVLD</sequence>
<gene>
    <name evidence="1" type="ORF">METZ01_LOCUS488130</name>
</gene>
<dbReference type="Gene3D" id="3.30.70.360">
    <property type="match status" value="1"/>
</dbReference>
<dbReference type="GO" id="GO:0008777">
    <property type="term" value="F:acetylornithine deacetylase activity"/>
    <property type="evidence" value="ECO:0007669"/>
    <property type="project" value="TreeGrafter"/>
</dbReference>
<dbReference type="GO" id="GO:0006526">
    <property type="term" value="P:L-arginine biosynthetic process"/>
    <property type="evidence" value="ECO:0007669"/>
    <property type="project" value="TreeGrafter"/>
</dbReference>
<dbReference type="SUPFAM" id="SSF53187">
    <property type="entry name" value="Zn-dependent exopeptidases"/>
    <property type="match status" value="1"/>
</dbReference>
<dbReference type="EMBL" id="UINC01211398">
    <property type="protein sequence ID" value="SVE35276.1"/>
    <property type="molecule type" value="Genomic_DNA"/>
</dbReference>
<evidence type="ECO:0008006" key="2">
    <source>
        <dbReference type="Google" id="ProtNLM"/>
    </source>
</evidence>
<protein>
    <recommendedName>
        <fullName evidence="2">Peptidase M20 dimerisation domain-containing protein</fullName>
    </recommendedName>
</protein>
<dbReference type="Pfam" id="PF01546">
    <property type="entry name" value="Peptidase_M20"/>
    <property type="match status" value="1"/>
</dbReference>